<keyword evidence="1" id="KW-1133">Transmembrane helix</keyword>
<accession>D3LWT7</accession>
<dbReference type="Pfam" id="PF09527">
    <property type="entry name" value="ATPase_gene1"/>
    <property type="match status" value="1"/>
</dbReference>
<dbReference type="eggNOG" id="COG5336">
    <property type="taxonomic scope" value="Bacteria"/>
</dbReference>
<gene>
    <name evidence="2" type="ORF">HMPREF0889_0745</name>
</gene>
<evidence type="ECO:0000313" key="3">
    <source>
        <dbReference type="Proteomes" id="UP000003242"/>
    </source>
</evidence>
<dbReference type="Proteomes" id="UP000003242">
    <property type="component" value="Unassembled WGS sequence"/>
</dbReference>
<dbReference type="STRING" id="699218.HMPREF0889_0745"/>
<proteinExistence type="predicted"/>
<dbReference type="EMBL" id="ADGP01000033">
    <property type="protein sequence ID" value="EFD93324.1"/>
    <property type="molecule type" value="Genomic_DNA"/>
</dbReference>
<protein>
    <recommendedName>
        <fullName evidence="4">F0F1-ATPase subunit (ATPase_gene1)</fullName>
    </recommendedName>
</protein>
<reference evidence="3" key="1">
    <citation type="submission" date="2009-12" db="EMBL/GenBank/DDBJ databases">
        <title>Sequence of Clostridiales genomosp. BVAB3 str. UPII9-5.</title>
        <authorList>
            <person name="Madupu R."/>
            <person name="Durkin A.S."/>
            <person name="Torralba M."/>
            <person name="Methe B."/>
            <person name="Sutton G.G."/>
            <person name="Strausberg R.L."/>
            <person name="Nelson K.E."/>
        </authorList>
    </citation>
    <scope>NUCLEOTIDE SEQUENCE [LARGE SCALE GENOMIC DNA]</scope>
    <source>
        <strain evidence="3">28L</strain>
    </source>
</reference>
<feature type="transmembrane region" description="Helical" evidence="1">
    <location>
        <begin position="55"/>
        <end position="76"/>
    </location>
</feature>
<feature type="transmembrane region" description="Helical" evidence="1">
    <location>
        <begin position="21"/>
        <end position="49"/>
    </location>
</feature>
<keyword evidence="1" id="KW-0472">Membrane</keyword>
<organism evidence="2 3">
    <name type="scientific">Megasphaera lornae</name>
    <dbReference type="NCBI Taxonomy" id="1000568"/>
    <lineage>
        <taxon>Bacteria</taxon>
        <taxon>Bacillati</taxon>
        <taxon>Bacillota</taxon>
        <taxon>Negativicutes</taxon>
        <taxon>Veillonellales</taxon>
        <taxon>Veillonellaceae</taxon>
        <taxon>Megasphaera</taxon>
    </lineage>
</organism>
<name>D3LWT7_9FIRM</name>
<keyword evidence="1" id="KW-0812">Transmembrane</keyword>
<dbReference type="RefSeq" id="WP_009381461.1">
    <property type="nucleotide sequence ID" value="NZ_ADGP01000033.1"/>
</dbReference>
<evidence type="ECO:0000313" key="2">
    <source>
        <dbReference type="EMBL" id="EFD93324.1"/>
    </source>
</evidence>
<dbReference type="AlphaFoldDB" id="D3LWT7"/>
<comment type="caution">
    <text evidence="2">The sequence shown here is derived from an EMBL/GenBank/DDBJ whole genome shotgun (WGS) entry which is preliminary data.</text>
</comment>
<evidence type="ECO:0008006" key="4">
    <source>
        <dbReference type="Google" id="ProtNLM"/>
    </source>
</evidence>
<dbReference type="InterPro" id="IPR032820">
    <property type="entry name" value="ATPase_put"/>
</dbReference>
<evidence type="ECO:0000256" key="1">
    <source>
        <dbReference type="SAM" id="Phobius"/>
    </source>
</evidence>
<sequence>MKQNKKRTAVSTDDRSNRSDWLHVLVLVSSFGFTLLGSIGVGIAVGYVADRYLHIAPWGLIGFGLFGAFSGFYSLYKQVLAYLGEPLKQTKEKT</sequence>
<dbReference type="OrthoDB" id="1629807at2"/>